<gene>
    <name evidence="1" type="ORF">MS3_00004925</name>
</gene>
<protein>
    <submittedName>
        <fullName evidence="1">Uncharacterized protein</fullName>
    </submittedName>
</protein>
<name>A0A6A5DTQ1_SCHHA</name>
<evidence type="ECO:0000313" key="2">
    <source>
        <dbReference type="Proteomes" id="UP000471633"/>
    </source>
</evidence>
<reference evidence="1" key="2">
    <citation type="journal article" date="2019" name="Gigascience">
        <title>High-quality Schistosoma haematobium genome achieved by single-molecule and long-range sequencing.</title>
        <authorList>
            <person name="Stroehlein A.J."/>
            <person name="Korhonen P.K."/>
            <person name="Chong T.M."/>
            <person name="Lim Y.L."/>
            <person name="Chan K.G."/>
            <person name="Webster B."/>
            <person name="Rollinson D."/>
            <person name="Brindley P.J."/>
            <person name="Gasser R.B."/>
            <person name="Young N.D."/>
        </authorList>
    </citation>
    <scope>NUCLEOTIDE SEQUENCE</scope>
</reference>
<dbReference type="PANTHER" id="PTHR31569">
    <property type="entry name" value="SWIM-TYPE DOMAIN-CONTAINING PROTEIN"/>
    <property type="match status" value="1"/>
</dbReference>
<sequence length="197" mass="23248">MYAICRQERREDVKLLECFNDIMCGTYDTRTFVMDSAATEITAVQSTHSHSNIVLCSFHVLKALFRKFRNPDVRKCLFTQKYEHLSTHFFRVHDYIKDYWVAQKSVWARCYRGHVLSLGNHTNNRVESAPKHLKERLRRVDALLLTFWKIWSKTDTDLSLSPYDAVKDLQRFPILRYEIQLNVSLIPGSNVILNSFK</sequence>
<evidence type="ECO:0000313" key="1">
    <source>
        <dbReference type="EMBL" id="KAH9587030.1"/>
    </source>
</evidence>
<dbReference type="AlphaFoldDB" id="A0A6A5DTQ1"/>
<reference evidence="1" key="1">
    <citation type="journal article" date="2012" name="Nat. Genet.">
        <title>Whole-genome sequence of Schistosoma haematobium.</title>
        <authorList>
            <person name="Young N.D."/>
            <person name="Jex A.R."/>
            <person name="Li B."/>
            <person name="Liu S."/>
            <person name="Yang L."/>
            <person name="Xiong Z."/>
            <person name="Li Y."/>
            <person name="Cantacessi C."/>
            <person name="Hall R.S."/>
            <person name="Xu X."/>
            <person name="Chen F."/>
            <person name="Wu X."/>
            <person name="Zerlotini A."/>
            <person name="Oliveira G."/>
            <person name="Hofmann A."/>
            <person name="Zhang G."/>
            <person name="Fang X."/>
            <person name="Kang Y."/>
            <person name="Campbell B.E."/>
            <person name="Loukas A."/>
            <person name="Ranganathan S."/>
            <person name="Rollinson D."/>
            <person name="Rinaldi G."/>
            <person name="Brindley P.J."/>
            <person name="Yang H."/>
            <person name="Wang J."/>
            <person name="Wang J."/>
            <person name="Gasser R.B."/>
        </authorList>
    </citation>
    <scope>NUCLEOTIDE SEQUENCE</scope>
</reference>
<reference evidence="1" key="4">
    <citation type="journal article" date="2022" name="PLoS Pathog.">
        <title>Chromosome-level genome of Schistosoma haematobium underpins genome-wide explorations of molecular variation.</title>
        <authorList>
            <person name="Stroehlein A.J."/>
            <person name="Korhonen P.K."/>
            <person name="Lee V.V."/>
            <person name="Ralph S.A."/>
            <person name="Mentink-Kane M."/>
            <person name="You H."/>
            <person name="McManus D.P."/>
            <person name="Tchuente L.T."/>
            <person name="Stothard J.R."/>
            <person name="Kaur P."/>
            <person name="Dudchenko O."/>
            <person name="Aiden E.L."/>
            <person name="Yang B."/>
            <person name="Yang H."/>
            <person name="Emery A.M."/>
            <person name="Webster B.L."/>
            <person name="Brindley P.J."/>
            <person name="Rollinson D."/>
            <person name="Chang B.C.H."/>
            <person name="Gasser R.B."/>
            <person name="Young N.D."/>
        </authorList>
    </citation>
    <scope>NUCLEOTIDE SEQUENCE</scope>
</reference>
<proteinExistence type="predicted"/>
<dbReference type="Proteomes" id="UP000471633">
    <property type="component" value="Unassembled WGS sequence"/>
</dbReference>
<organism evidence="1 2">
    <name type="scientific">Schistosoma haematobium</name>
    <name type="common">Blood fluke</name>
    <dbReference type="NCBI Taxonomy" id="6185"/>
    <lineage>
        <taxon>Eukaryota</taxon>
        <taxon>Metazoa</taxon>
        <taxon>Spiralia</taxon>
        <taxon>Lophotrochozoa</taxon>
        <taxon>Platyhelminthes</taxon>
        <taxon>Trematoda</taxon>
        <taxon>Digenea</taxon>
        <taxon>Strigeidida</taxon>
        <taxon>Schistosomatoidea</taxon>
        <taxon>Schistosomatidae</taxon>
        <taxon>Schistosoma</taxon>
    </lineage>
</organism>
<accession>A0A6A5DTQ1</accession>
<dbReference type="InterPro" id="IPR052579">
    <property type="entry name" value="Zinc_finger_SWIM"/>
</dbReference>
<dbReference type="CTD" id="24594840"/>
<keyword evidence="2" id="KW-1185">Reference proteome</keyword>
<dbReference type="RefSeq" id="XP_035590100.1">
    <property type="nucleotide sequence ID" value="XM_035734059.2"/>
</dbReference>
<dbReference type="EMBL" id="AMPZ03000003">
    <property type="protein sequence ID" value="KAH9587030.1"/>
    <property type="molecule type" value="Genomic_DNA"/>
</dbReference>
<reference evidence="1" key="3">
    <citation type="submission" date="2021-06" db="EMBL/GenBank/DDBJ databases">
        <title>Chromosome-level genome assembly for S. haematobium.</title>
        <authorList>
            <person name="Stroehlein A.J."/>
        </authorList>
    </citation>
    <scope>NUCLEOTIDE SEQUENCE</scope>
</reference>
<dbReference type="GeneID" id="24594840"/>
<dbReference type="KEGG" id="shx:MS3_00004925"/>
<comment type="caution">
    <text evidence="1">The sequence shown here is derived from an EMBL/GenBank/DDBJ whole genome shotgun (WGS) entry which is preliminary data.</text>
</comment>
<dbReference type="PANTHER" id="PTHR31569:SF4">
    <property type="entry name" value="SWIM-TYPE DOMAIN-CONTAINING PROTEIN"/>
    <property type="match status" value="1"/>
</dbReference>